<dbReference type="PATRIC" id="fig|1163741.3.peg.520"/>
<organism evidence="2 3">
    <name type="scientific">Helicobacter pylori Shi169</name>
    <dbReference type="NCBI Taxonomy" id="1163741"/>
    <lineage>
        <taxon>Bacteria</taxon>
        <taxon>Pseudomonadati</taxon>
        <taxon>Campylobacterota</taxon>
        <taxon>Epsilonproteobacteria</taxon>
        <taxon>Campylobacterales</taxon>
        <taxon>Helicobacteraceae</taxon>
        <taxon>Helicobacter</taxon>
    </lineage>
</organism>
<reference evidence="2 3" key="1">
    <citation type="submission" date="2012-04" db="EMBL/GenBank/DDBJ databases">
        <authorList>
            <person name="Kersulyte D."/>
            <person name="Cabrera L."/>
            <person name="Pacheco R."/>
            <person name="Herrera P."/>
            <person name="Rodriguez C."/>
            <person name="Gilman R.H."/>
            <person name="Berg D.E."/>
        </authorList>
    </citation>
    <scope>NUCLEOTIDE SEQUENCE [LARGE SCALE GENOMIC DNA]</scope>
    <source>
        <strain evidence="2 3">Shi169</strain>
    </source>
</reference>
<accession>A0A0E0WBM4</accession>
<feature type="transmembrane region" description="Helical" evidence="1">
    <location>
        <begin position="17"/>
        <end position="34"/>
    </location>
</feature>
<evidence type="ECO:0000256" key="1">
    <source>
        <dbReference type="SAM" id="Phobius"/>
    </source>
</evidence>
<dbReference type="EMBL" id="CP003473">
    <property type="protein sequence ID" value="AFH99216.1"/>
    <property type="molecule type" value="Genomic_DNA"/>
</dbReference>
<dbReference type="HOGENOM" id="CLU_128682_2_0_7"/>
<evidence type="ECO:0000313" key="2">
    <source>
        <dbReference type="EMBL" id="AFH99216.1"/>
    </source>
</evidence>
<protein>
    <recommendedName>
        <fullName evidence="4">HrgC</fullName>
    </recommendedName>
</protein>
<keyword evidence="1" id="KW-0812">Transmembrane</keyword>
<dbReference type="KEGG" id="hhq:HPSH169_02590"/>
<gene>
    <name evidence="2" type="ORF">HPSH169_02590</name>
</gene>
<evidence type="ECO:0000313" key="3">
    <source>
        <dbReference type="Proteomes" id="UP000005007"/>
    </source>
</evidence>
<keyword evidence="1" id="KW-1133">Transmembrane helix</keyword>
<dbReference type="AlphaFoldDB" id="A0A0E0WBM4"/>
<dbReference type="RefSeq" id="WP_000226674.1">
    <property type="nucleotide sequence ID" value="NC_017740.1"/>
</dbReference>
<evidence type="ECO:0008006" key="4">
    <source>
        <dbReference type="Google" id="ProtNLM"/>
    </source>
</evidence>
<proteinExistence type="predicted"/>
<feature type="transmembrane region" description="Helical" evidence="1">
    <location>
        <begin position="41"/>
        <end position="60"/>
    </location>
</feature>
<keyword evidence="1" id="KW-0472">Membrane</keyword>
<sequence>MVATTINLKKGNLIKKGLVGFSWTTLFFNFWVPIIRGDERWAIVMFISLFCYFVVVDTIIDGMFPDIDKNIDKIPDDELIGIFLLVFLGYIFNIIIFAFIYNKQYTTRLLESGYEPADEYSRGILRSRGMIA</sequence>
<name>A0A0E0WBM4_HELPX</name>
<feature type="transmembrane region" description="Helical" evidence="1">
    <location>
        <begin position="80"/>
        <end position="101"/>
    </location>
</feature>
<dbReference type="Proteomes" id="UP000005007">
    <property type="component" value="Chromosome"/>
</dbReference>